<dbReference type="AlphaFoldDB" id="A0A149PD68"/>
<dbReference type="CDD" id="cd06170">
    <property type="entry name" value="LuxR_C_like"/>
    <property type="match status" value="1"/>
</dbReference>
<dbReference type="SUPFAM" id="SSF52540">
    <property type="entry name" value="P-loop containing nucleoside triphosphate hydrolases"/>
    <property type="match status" value="1"/>
</dbReference>
<dbReference type="Pfam" id="PF25873">
    <property type="entry name" value="WHD_MalT"/>
    <property type="match status" value="1"/>
</dbReference>
<dbReference type="STRING" id="1399968.CI15_27950"/>
<evidence type="ECO:0000256" key="2">
    <source>
        <dbReference type="ARBA" id="ARBA00023125"/>
    </source>
</evidence>
<dbReference type="RefSeq" id="WP_062134453.1">
    <property type="nucleotide sequence ID" value="NZ_LRBG01000038.1"/>
</dbReference>
<gene>
    <name evidence="5" type="ORF">CI15_27950</name>
</gene>
<dbReference type="PROSITE" id="PS50043">
    <property type="entry name" value="HTH_LUXR_2"/>
    <property type="match status" value="1"/>
</dbReference>
<dbReference type="InterPro" id="IPR011990">
    <property type="entry name" value="TPR-like_helical_dom_sf"/>
</dbReference>
<dbReference type="Proteomes" id="UP000075613">
    <property type="component" value="Unassembled WGS sequence"/>
</dbReference>
<evidence type="ECO:0000313" key="5">
    <source>
        <dbReference type="EMBL" id="KXU82958.1"/>
    </source>
</evidence>
<dbReference type="InterPro" id="IPR027417">
    <property type="entry name" value="P-loop_NTPase"/>
</dbReference>
<sequence>MTTPFIKHVAATRFTPPRIGAKHVPRTDLLAQLHLMQHAVLALVTGSAGYGKTTLLAQWRQACVKAGADVAWLTLTAEEKGYADFCATLVASLRRVGLCAETDFPIDDASTSAMDAAIAAIVESALDWPKELYLFVDDYHYVEAPLAHRLVQKLLDQAPGNLHVVIASRVAPPLSLSRLRMMNQIVELDSAELPFSLAETRAFIDENLGAGRLDADAAGLIHELTSGWPSCIQLIVIMLKNRPDTLATLRDLVWRSSDLQTWLSEEVMADLPAQLASFAEVMSIFRRFNAPLARAVTGDPQAADLLKRMEDENLLVSRVDSDDRLAWYCLHPLFGEYLATRLVARDDAAVKELHLRASRWFAEHGYLAEAVRHASTGGDVEFAATVIERAEPTAWSLEYLSPMLHLLEQLPEATLFRHQRLLFIACLTIALTTRPDKASAWLAHLQSGALPDDPELAACVPMIHAAIAFQHDDTQRMVELLEPMRDVIVENRFLRYFFVAELCVSYAGTGRYADVTRLLDLRPIPSTDRDDEMALVVEAAHVAAILAEGDAREAERLGTPLLARSVKAVGRHSISSNICASVLVDAYYELDRIDDARETIANRRGLLQSSGPDLTIRASLCRARLDCLQVSADVALTFLEQQTAHLRDHQQPRPVAYMLAEQIRILLQKNRHARAAQLDVLLDELAQAHRDDRGIRAEIAAIGALAHARVLRAAQPEAALASLRDAHARASALGRRRLAALADFLLAATLVDLELIAQARDSFLQAIGTGTRFGLVRTFIDEGATAATLLNRAVEEAWIDGAAHDYVVGLLDRFPRELDKDGSGGVSRRAVGRKGDSALTPRELEILALVAQAMSNKRIALALNITLETVKWNLRNVFAKLGVSSRYDAMLWARKNGLIE</sequence>
<organism evidence="5 6">
    <name type="scientific">Paraburkholderia monticola</name>
    <dbReference type="NCBI Taxonomy" id="1399968"/>
    <lineage>
        <taxon>Bacteria</taxon>
        <taxon>Pseudomonadati</taxon>
        <taxon>Pseudomonadota</taxon>
        <taxon>Betaproteobacteria</taxon>
        <taxon>Burkholderiales</taxon>
        <taxon>Burkholderiaceae</taxon>
        <taxon>Paraburkholderia</taxon>
    </lineage>
</organism>
<dbReference type="InterPro" id="IPR016032">
    <property type="entry name" value="Sig_transdc_resp-reg_C-effctor"/>
</dbReference>
<dbReference type="PRINTS" id="PR00038">
    <property type="entry name" value="HTHLUXR"/>
</dbReference>
<dbReference type="SMART" id="SM00421">
    <property type="entry name" value="HTH_LUXR"/>
    <property type="match status" value="1"/>
</dbReference>
<dbReference type="SUPFAM" id="SSF46894">
    <property type="entry name" value="C-terminal effector domain of the bipartite response regulators"/>
    <property type="match status" value="1"/>
</dbReference>
<reference evidence="5 6" key="1">
    <citation type="journal article" date="2015" name="Int. J. Syst. Evol. Microbiol.">
        <title>Burkholderia monticola sp. nov., isolated from mountain soil.</title>
        <authorList>
            <person name="Baek I."/>
            <person name="Seo B."/>
            <person name="Lee I."/>
            <person name="Yi H."/>
            <person name="Chun J."/>
        </authorList>
    </citation>
    <scope>NUCLEOTIDE SEQUENCE [LARGE SCALE GENOMIC DNA]</scope>
    <source>
        <strain evidence="5 6">JC2948</strain>
    </source>
</reference>
<protein>
    <submittedName>
        <fullName evidence="5">Helix-turn-helix transcriptional regulator</fullName>
    </submittedName>
</protein>
<name>A0A149PD68_9BURK</name>
<accession>A0A149PD68</accession>
<keyword evidence="1" id="KW-0805">Transcription regulation</keyword>
<dbReference type="InterPro" id="IPR036388">
    <property type="entry name" value="WH-like_DNA-bd_sf"/>
</dbReference>
<dbReference type="Gene3D" id="1.10.10.10">
    <property type="entry name" value="Winged helix-like DNA-binding domain superfamily/Winged helix DNA-binding domain"/>
    <property type="match status" value="1"/>
</dbReference>
<keyword evidence="2" id="KW-0238">DNA-binding</keyword>
<feature type="domain" description="HTH luxR-type" evidence="4">
    <location>
        <begin position="832"/>
        <end position="897"/>
    </location>
</feature>
<dbReference type="Pfam" id="PF00196">
    <property type="entry name" value="GerE"/>
    <property type="match status" value="1"/>
</dbReference>
<dbReference type="InterPro" id="IPR000792">
    <property type="entry name" value="Tscrpt_reg_LuxR_C"/>
</dbReference>
<dbReference type="PANTHER" id="PTHR44688:SF16">
    <property type="entry name" value="DNA-BINDING TRANSCRIPTIONAL ACTIVATOR DEVR_DOSR"/>
    <property type="match status" value="1"/>
</dbReference>
<evidence type="ECO:0000256" key="1">
    <source>
        <dbReference type="ARBA" id="ARBA00023015"/>
    </source>
</evidence>
<dbReference type="GO" id="GO:0006355">
    <property type="term" value="P:regulation of DNA-templated transcription"/>
    <property type="evidence" value="ECO:0007669"/>
    <property type="project" value="InterPro"/>
</dbReference>
<dbReference type="PANTHER" id="PTHR44688">
    <property type="entry name" value="DNA-BINDING TRANSCRIPTIONAL ACTIVATOR DEVR_DOSR"/>
    <property type="match status" value="1"/>
</dbReference>
<dbReference type="GO" id="GO:0003677">
    <property type="term" value="F:DNA binding"/>
    <property type="evidence" value="ECO:0007669"/>
    <property type="project" value="UniProtKB-KW"/>
</dbReference>
<dbReference type="Gene3D" id="1.25.40.10">
    <property type="entry name" value="Tetratricopeptide repeat domain"/>
    <property type="match status" value="1"/>
</dbReference>
<keyword evidence="6" id="KW-1185">Reference proteome</keyword>
<proteinExistence type="predicted"/>
<dbReference type="InterPro" id="IPR059106">
    <property type="entry name" value="WHD_MalT"/>
</dbReference>
<dbReference type="OrthoDB" id="134985at2"/>
<comment type="caution">
    <text evidence="5">The sequence shown here is derived from an EMBL/GenBank/DDBJ whole genome shotgun (WGS) entry which is preliminary data.</text>
</comment>
<evidence type="ECO:0000259" key="4">
    <source>
        <dbReference type="PROSITE" id="PS50043"/>
    </source>
</evidence>
<keyword evidence="3" id="KW-0804">Transcription</keyword>
<evidence type="ECO:0000313" key="6">
    <source>
        <dbReference type="Proteomes" id="UP000075613"/>
    </source>
</evidence>
<evidence type="ECO:0000256" key="3">
    <source>
        <dbReference type="ARBA" id="ARBA00023163"/>
    </source>
</evidence>
<dbReference type="EMBL" id="LRBG01000038">
    <property type="protein sequence ID" value="KXU82958.1"/>
    <property type="molecule type" value="Genomic_DNA"/>
</dbReference>